<proteinExistence type="predicted"/>
<dbReference type="EMBL" id="LAZR01061421">
    <property type="protein sequence ID" value="KKK63614.1"/>
    <property type="molecule type" value="Genomic_DNA"/>
</dbReference>
<protein>
    <submittedName>
        <fullName evidence="1">Uncharacterized protein</fullName>
    </submittedName>
</protein>
<dbReference type="PROSITE" id="PS51257">
    <property type="entry name" value="PROKAR_LIPOPROTEIN"/>
    <property type="match status" value="1"/>
</dbReference>
<gene>
    <name evidence="1" type="ORF">LCGC14_2992490</name>
</gene>
<dbReference type="AlphaFoldDB" id="A0A0F8ZAW6"/>
<accession>A0A0F8ZAW6</accession>
<organism evidence="1">
    <name type="scientific">marine sediment metagenome</name>
    <dbReference type="NCBI Taxonomy" id="412755"/>
    <lineage>
        <taxon>unclassified sequences</taxon>
        <taxon>metagenomes</taxon>
        <taxon>ecological metagenomes</taxon>
    </lineage>
</organism>
<sequence>MKAILLPLVVLLAGCVTPMSELLTEAKECTATSINPQGVIG</sequence>
<feature type="non-terminal residue" evidence="1">
    <location>
        <position position="41"/>
    </location>
</feature>
<name>A0A0F8ZAW6_9ZZZZ</name>
<evidence type="ECO:0000313" key="1">
    <source>
        <dbReference type="EMBL" id="KKK63614.1"/>
    </source>
</evidence>
<reference evidence="1" key="1">
    <citation type="journal article" date="2015" name="Nature">
        <title>Complex archaea that bridge the gap between prokaryotes and eukaryotes.</title>
        <authorList>
            <person name="Spang A."/>
            <person name="Saw J.H."/>
            <person name="Jorgensen S.L."/>
            <person name="Zaremba-Niedzwiedzka K."/>
            <person name="Martijn J."/>
            <person name="Lind A.E."/>
            <person name="van Eijk R."/>
            <person name="Schleper C."/>
            <person name="Guy L."/>
            <person name="Ettema T.J."/>
        </authorList>
    </citation>
    <scope>NUCLEOTIDE SEQUENCE</scope>
</reference>
<comment type="caution">
    <text evidence="1">The sequence shown here is derived from an EMBL/GenBank/DDBJ whole genome shotgun (WGS) entry which is preliminary data.</text>
</comment>